<comment type="caution">
    <text evidence="3">The sequence shown here is derived from an EMBL/GenBank/DDBJ whole genome shotgun (WGS) entry which is preliminary data.</text>
</comment>
<dbReference type="Proteomes" id="UP000605148">
    <property type="component" value="Unassembled WGS sequence"/>
</dbReference>
<dbReference type="EMBL" id="BMFA01000003">
    <property type="protein sequence ID" value="GGB41335.1"/>
    <property type="molecule type" value="Genomic_DNA"/>
</dbReference>
<organism evidence="3 4">
    <name type="scientific">Roseibium aquae</name>
    <dbReference type="NCBI Taxonomy" id="1323746"/>
    <lineage>
        <taxon>Bacteria</taxon>
        <taxon>Pseudomonadati</taxon>
        <taxon>Pseudomonadota</taxon>
        <taxon>Alphaproteobacteria</taxon>
        <taxon>Hyphomicrobiales</taxon>
        <taxon>Stappiaceae</taxon>
        <taxon>Roseibium</taxon>
    </lineage>
</organism>
<dbReference type="AlphaFoldDB" id="A0A916TE32"/>
<evidence type="ECO:0000313" key="3">
    <source>
        <dbReference type="EMBL" id="GGB41335.1"/>
    </source>
</evidence>
<dbReference type="Gene3D" id="1.25.40.10">
    <property type="entry name" value="Tetratricopeptide repeat domain"/>
    <property type="match status" value="2"/>
</dbReference>
<dbReference type="OrthoDB" id="7324591at2"/>
<accession>A0A916TE32</accession>
<dbReference type="SUPFAM" id="SSF48452">
    <property type="entry name" value="TPR-like"/>
    <property type="match status" value="1"/>
</dbReference>
<reference evidence="3" key="1">
    <citation type="journal article" date="2014" name="Int. J. Syst. Evol. Microbiol.">
        <title>Complete genome sequence of Corynebacterium casei LMG S-19264T (=DSM 44701T), isolated from a smear-ripened cheese.</title>
        <authorList>
            <consortium name="US DOE Joint Genome Institute (JGI-PGF)"/>
            <person name="Walter F."/>
            <person name="Albersmeier A."/>
            <person name="Kalinowski J."/>
            <person name="Ruckert C."/>
        </authorList>
    </citation>
    <scope>NUCLEOTIDE SEQUENCE</scope>
    <source>
        <strain evidence="3">CGMCC 1.12426</strain>
    </source>
</reference>
<dbReference type="PROSITE" id="PS50005">
    <property type="entry name" value="TPR"/>
    <property type="match status" value="1"/>
</dbReference>
<protein>
    <recommendedName>
        <fullName evidence="5">Tetratricopeptide repeat protein</fullName>
    </recommendedName>
</protein>
<dbReference type="Pfam" id="PF13181">
    <property type="entry name" value="TPR_8"/>
    <property type="match status" value="1"/>
</dbReference>
<feature type="repeat" description="TPR" evidence="1">
    <location>
        <begin position="307"/>
        <end position="340"/>
    </location>
</feature>
<evidence type="ECO:0000313" key="4">
    <source>
        <dbReference type="Proteomes" id="UP000605148"/>
    </source>
</evidence>
<sequence>MNALTKLGLLAAVAFFAHTVLSADETDPAGNGAARNGPEIRSVGPAFLPEEQVAPANGALPSSADAAGTPLPAADLSGLRYFLQTGDAERYQKEVERLQRLYPGWEPPTDLSVLRNGGDPELDQMWSLFGEGQYAEVRRRIDERRTREPGWVPPDDLLEKLAAAEARVRLVNASDLAQYATVTRIAAENPDLLTCANVDVIWRLAEAFAQTDRRDRAQDAYSYILQNCEVPSERIATIQKAIADLPPEVVDELVAEEQEKAGSTEELEAVRADLARLNVSRSLNDGSKADPADLALVEAQAVDGGSADNAMLLGWYHLDQKDFETARSWFQRALDADGRNEATQGLGLALIGEDKPFEAEQILRPEWQGSGEARDNYLAAASAVLAKRPVVEVSAAALAQISEATAAARDANTAQEIGWYAYEIGQIQTAAQWFEVALSWDADFEPAAFGLALSLNNLGDRDRLSALVASWAGRSARISEVGATVRVRTSAAGGRQGGQGGAPVARGCAAPVNPQTLSPNAALARGWCLMDKDRALEAADAFAVALAGGSERVRSEAVYGQSLAYLRIGAVNRAAVAATQASLPPERARELQLDLLAKRASVAFEAGRYTETLLILDERRQYAPEPFDLSELRGYAYLEMRRFDDALQVFEALAAVGHKGGERGVLTTLETRSAKLSVPGD</sequence>
<gene>
    <name evidence="3" type="ORF">GCM10011316_11590</name>
</gene>
<dbReference type="RefSeq" id="WP_150495466.1">
    <property type="nucleotide sequence ID" value="NZ_BMFA01000003.1"/>
</dbReference>
<keyword evidence="2" id="KW-0732">Signal</keyword>
<feature type="chain" id="PRO_5038092016" description="Tetratricopeptide repeat protein" evidence="2">
    <location>
        <begin position="23"/>
        <end position="681"/>
    </location>
</feature>
<proteinExistence type="predicted"/>
<dbReference type="InterPro" id="IPR019734">
    <property type="entry name" value="TPR_rpt"/>
</dbReference>
<evidence type="ECO:0000256" key="1">
    <source>
        <dbReference type="PROSITE-ProRule" id="PRU00339"/>
    </source>
</evidence>
<reference evidence="3" key="2">
    <citation type="submission" date="2020-09" db="EMBL/GenBank/DDBJ databases">
        <authorList>
            <person name="Sun Q."/>
            <person name="Zhou Y."/>
        </authorList>
    </citation>
    <scope>NUCLEOTIDE SEQUENCE</scope>
    <source>
        <strain evidence="3">CGMCC 1.12426</strain>
    </source>
</reference>
<evidence type="ECO:0000256" key="2">
    <source>
        <dbReference type="SAM" id="SignalP"/>
    </source>
</evidence>
<keyword evidence="1" id="KW-0802">TPR repeat</keyword>
<feature type="signal peptide" evidence="2">
    <location>
        <begin position="1"/>
        <end position="22"/>
    </location>
</feature>
<name>A0A916TE32_9HYPH</name>
<dbReference type="InterPro" id="IPR011990">
    <property type="entry name" value="TPR-like_helical_dom_sf"/>
</dbReference>
<keyword evidence="4" id="KW-1185">Reference proteome</keyword>
<evidence type="ECO:0008006" key="5">
    <source>
        <dbReference type="Google" id="ProtNLM"/>
    </source>
</evidence>